<evidence type="ECO:0000313" key="2">
    <source>
        <dbReference type="EMBL" id="KAK6183888.1"/>
    </source>
</evidence>
<comment type="caution">
    <text evidence="2">The sequence shown here is derived from an EMBL/GenBank/DDBJ whole genome shotgun (WGS) entry which is preliminary data.</text>
</comment>
<dbReference type="AlphaFoldDB" id="A0AAN8K063"/>
<protein>
    <submittedName>
        <fullName evidence="2">Uncharacterized protein</fullName>
    </submittedName>
</protein>
<evidence type="ECO:0000313" key="3">
    <source>
        <dbReference type="Proteomes" id="UP001347796"/>
    </source>
</evidence>
<name>A0AAN8K063_PATCE</name>
<dbReference type="EMBL" id="JAZGQO010000006">
    <property type="protein sequence ID" value="KAK6183888.1"/>
    <property type="molecule type" value="Genomic_DNA"/>
</dbReference>
<accession>A0AAN8K063</accession>
<organism evidence="2 3">
    <name type="scientific">Patella caerulea</name>
    <name type="common">Rayed Mediterranean limpet</name>
    <dbReference type="NCBI Taxonomy" id="87958"/>
    <lineage>
        <taxon>Eukaryota</taxon>
        <taxon>Metazoa</taxon>
        <taxon>Spiralia</taxon>
        <taxon>Lophotrochozoa</taxon>
        <taxon>Mollusca</taxon>
        <taxon>Gastropoda</taxon>
        <taxon>Patellogastropoda</taxon>
        <taxon>Patelloidea</taxon>
        <taxon>Patellidae</taxon>
        <taxon>Patella</taxon>
    </lineage>
</organism>
<keyword evidence="3" id="KW-1185">Reference proteome</keyword>
<evidence type="ECO:0000256" key="1">
    <source>
        <dbReference type="SAM" id="MobiDB-lite"/>
    </source>
</evidence>
<reference evidence="2 3" key="1">
    <citation type="submission" date="2024-01" db="EMBL/GenBank/DDBJ databases">
        <title>The genome of the rayed Mediterranean limpet Patella caerulea (Linnaeus, 1758).</title>
        <authorList>
            <person name="Anh-Thu Weber A."/>
            <person name="Halstead-Nussloch G."/>
        </authorList>
    </citation>
    <scope>NUCLEOTIDE SEQUENCE [LARGE SCALE GENOMIC DNA]</scope>
    <source>
        <strain evidence="2">AATW-2023a</strain>
        <tissue evidence="2">Whole specimen</tissue>
    </source>
</reference>
<sequence length="87" mass="10069">MVNGKHRPIERRFRLSEHRTRLIRDKLFIDGRLYAGETSSLEILDETPRSNLSATAATQSSETNRYYQPPKRAINGSTPERLRQEIA</sequence>
<gene>
    <name evidence="2" type="ORF">SNE40_006463</name>
</gene>
<feature type="compositionally biased region" description="Polar residues" evidence="1">
    <location>
        <begin position="51"/>
        <end position="66"/>
    </location>
</feature>
<feature type="region of interest" description="Disordered" evidence="1">
    <location>
        <begin position="51"/>
        <end position="87"/>
    </location>
</feature>
<proteinExistence type="predicted"/>
<dbReference type="Proteomes" id="UP001347796">
    <property type="component" value="Unassembled WGS sequence"/>
</dbReference>